<gene>
    <name evidence="3" type="ORF">EZS27_032551</name>
</gene>
<name>A0A5J4Q6S1_9ZZZZ</name>
<dbReference type="Gene3D" id="1.10.1780.10">
    <property type="entry name" value="Clp, N-terminal domain"/>
    <property type="match status" value="1"/>
</dbReference>
<proteinExistence type="predicted"/>
<dbReference type="PROSITE" id="PS51903">
    <property type="entry name" value="CLP_R"/>
    <property type="match status" value="1"/>
</dbReference>
<feature type="domain" description="Clp R" evidence="2">
    <location>
        <begin position="3"/>
        <end position="95"/>
    </location>
</feature>
<dbReference type="InterPro" id="IPR004176">
    <property type="entry name" value="Clp_R_N"/>
</dbReference>
<comment type="caution">
    <text evidence="3">The sequence shown here is derived from an EMBL/GenBank/DDBJ whole genome shotgun (WGS) entry which is preliminary data.</text>
</comment>
<evidence type="ECO:0000259" key="2">
    <source>
        <dbReference type="PROSITE" id="PS51903"/>
    </source>
</evidence>
<feature type="non-terminal residue" evidence="3">
    <location>
        <position position="95"/>
    </location>
</feature>
<dbReference type="AlphaFoldDB" id="A0A5J4Q6S1"/>
<dbReference type="Pfam" id="PF02861">
    <property type="entry name" value="Clp_N"/>
    <property type="match status" value="1"/>
</dbReference>
<accession>A0A5J4Q6S1</accession>
<dbReference type="EMBL" id="SNRY01004581">
    <property type="protein sequence ID" value="KAA6317262.1"/>
    <property type="molecule type" value="Genomic_DNA"/>
</dbReference>
<evidence type="ECO:0000256" key="1">
    <source>
        <dbReference type="SAM" id="MobiDB-lite"/>
    </source>
</evidence>
<dbReference type="SUPFAM" id="SSF81923">
    <property type="entry name" value="Double Clp-N motif"/>
    <property type="match status" value="1"/>
</dbReference>
<protein>
    <submittedName>
        <fullName evidence="3">Chaperone protein ClpB 1</fullName>
    </submittedName>
</protein>
<feature type="region of interest" description="Disordered" evidence="1">
    <location>
        <begin position="73"/>
        <end position="95"/>
    </location>
</feature>
<organism evidence="3">
    <name type="scientific">termite gut metagenome</name>
    <dbReference type="NCBI Taxonomy" id="433724"/>
    <lineage>
        <taxon>unclassified sequences</taxon>
        <taxon>metagenomes</taxon>
        <taxon>organismal metagenomes</taxon>
    </lineage>
</organism>
<evidence type="ECO:0000313" key="3">
    <source>
        <dbReference type="EMBL" id="KAA6317262.1"/>
    </source>
</evidence>
<sequence length="95" mass="10663">MNFNNYTIKSQEAVQEAVNLAQNRGQQAIETSHLLYGVLKTGENVTNFIFQKLGMNVQQISLMLDKQIESFPKVSGGDEQPYLSRESNEVLQKAA</sequence>
<dbReference type="InterPro" id="IPR036628">
    <property type="entry name" value="Clp_N_dom_sf"/>
</dbReference>
<reference evidence="3" key="1">
    <citation type="submission" date="2019-03" db="EMBL/GenBank/DDBJ databases">
        <title>Single cell metagenomics reveals metabolic interactions within the superorganism composed of flagellate Streblomastix strix and complex community of Bacteroidetes bacteria on its surface.</title>
        <authorList>
            <person name="Treitli S.C."/>
            <person name="Kolisko M."/>
            <person name="Husnik F."/>
            <person name="Keeling P."/>
            <person name="Hampl V."/>
        </authorList>
    </citation>
    <scope>NUCLEOTIDE SEQUENCE</scope>
    <source>
        <strain evidence="3">STM</strain>
    </source>
</reference>